<organism evidence="1 2">
    <name type="scientific">Streptomyces virens</name>
    <dbReference type="NCBI Taxonomy" id="285572"/>
    <lineage>
        <taxon>Bacteria</taxon>
        <taxon>Bacillati</taxon>
        <taxon>Actinomycetota</taxon>
        <taxon>Actinomycetes</taxon>
        <taxon>Kitasatosporales</taxon>
        <taxon>Streptomycetaceae</taxon>
        <taxon>Streptomyces</taxon>
    </lineage>
</organism>
<protein>
    <submittedName>
        <fullName evidence="1">Uncharacterized protein</fullName>
    </submittedName>
</protein>
<reference evidence="1 2" key="1">
    <citation type="journal article" date="2019" name="Int. J. Syst. Evol. Microbiol.">
        <title>The Global Catalogue of Microorganisms (GCM) 10K type strain sequencing project: providing services to taxonomists for standard genome sequencing and annotation.</title>
        <authorList>
            <consortium name="The Broad Institute Genomics Platform"/>
            <consortium name="The Broad Institute Genome Sequencing Center for Infectious Disease"/>
            <person name="Wu L."/>
            <person name="Ma J."/>
        </authorList>
    </citation>
    <scope>NUCLEOTIDE SEQUENCE [LARGE SCALE GENOMIC DNA]</scope>
    <source>
        <strain evidence="1 2">JCM 9095</strain>
    </source>
</reference>
<sequence length="90" mass="10353">MSLEQAIVDELYARRGFDYWWDDIDEDVREEILEALAETIEDHSTGRVRVEIEEHGETREEFLEPGDEIVSDGPVAVTAVGFEDVDDRIL</sequence>
<comment type="caution">
    <text evidence="1">The sequence shown here is derived from an EMBL/GenBank/DDBJ whole genome shotgun (WGS) entry which is preliminary data.</text>
</comment>
<dbReference type="RefSeq" id="WP_344055308.1">
    <property type="nucleotide sequence ID" value="NZ_BAAAUH010000100.1"/>
</dbReference>
<dbReference type="EMBL" id="BAAAUH010000100">
    <property type="protein sequence ID" value="GAA2771915.1"/>
    <property type="molecule type" value="Genomic_DNA"/>
</dbReference>
<evidence type="ECO:0000313" key="2">
    <source>
        <dbReference type="Proteomes" id="UP001501866"/>
    </source>
</evidence>
<proteinExistence type="predicted"/>
<accession>A0ABN3UYR7</accession>
<keyword evidence="2" id="KW-1185">Reference proteome</keyword>
<dbReference type="Proteomes" id="UP001501866">
    <property type="component" value="Unassembled WGS sequence"/>
</dbReference>
<gene>
    <name evidence="1" type="ORF">GCM10010451_66180</name>
</gene>
<evidence type="ECO:0000313" key="1">
    <source>
        <dbReference type="EMBL" id="GAA2771915.1"/>
    </source>
</evidence>
<name>A0ABN3UYR7_9ACTN</name>